<dbReference type="RefSeq" id="WP_049176347.1">
    <property type="nucleotide sequence ID" value="NZ_BKFK01000001.1"/>
</dbReference>
<dbReference type="EMBL" id="DPVE01000160">
    <property type="protein sequence ID" value="HCK30388.1"/>
    <property type="molecule type" value="Genomic_DNA"/>
</dbReference>
<dbReference type="Gene3D" id="3.10.180.10">
    <property type="entry name" value="2,3-Dihydroxybiphenyl 1,2-Dioxygenase, domain 1"/>
    <property type="match status" value="2"/>
</dbReference>
<evidence type="ECO:0000259" key="1">
    <source>
        <dbReference type="Pfam" id="PF06983"/>
    </source>
</evidence>
<dbReference type="PANTHER" id="PTHR33990">
    <property type="entry name" value="PROTEIN YJDN-RELATED"/>
    <property type="match status" value="1"/>
</dbReference>
<name>A0A3D2SN12_9GAMM</name>
<dbReference type="AlphaFoldDB" id="A0A3D2SN12"/>
<feature type="domain" description="PhnB-like" evidence="1">
    <location>
        <begin position="127"/>
        <end position="249"/>
    </location>
</feature>
<dbReference type="SUPFAM" id="SSF54593">
    <property type="entry name" value="Glyoxalase/Bleomycin resistance protein/Dihydroxybiphenyl dioxygenase"/>
    <property type="match status" value="2"/>
</dbReference>
<organism evidence="2 3">
    <name type="scientific">Acinetobacter ursingii</name>
    <dbReference type="NCBI Taxonomy" id="108980"/>
    <lineage>
        <taxon>Bacteria</taxon>
        <taxon>Pseudomonadati</taxon>
        <taxon>Pseudomonadota</taxon>
        <taxon>Gammaproteobacteria</taxon>
        <taxon>Moraxellales</taxon>
        <taxon>Moraxellaceae</taxon>
        <taxon>Acinetobacter</taxon>
    </lineage>
</organism>
<evidence type="ECO:0000313" key="2">
    <source>
        <dbReference type="EMBL" id="HCK30388.1"/>
    </source>
</evidence>
<sequence length="288" mass="33498">MNNDIYPCVWLKSGRSEAAEFYSSLFNAQLLQTNDYVSQLSIFNQRLMLLSGGPDLEFQINPSISLMLLSQSSEQIQYYWDHLIDGGSILMPLDRYPWSEMYGWVQDRFGVSWQLYLDTREDLNTQQLIPTLMFTEDNAGKALHAMQFYTQIFPNSEVSGIMRYKDGENRSENPEYVQHAQFIIDDYILYCMDSSYSHRFGFNQGISLVVETSSQMETDHLWSALLQHGGQAMQCSWLKDQFGIHWQIVPKRLIELINSSDSEISQRAMNAMFHMQKINIQEIEDAIK</sequence>
<proteinExistence type="predicted"/>
<reference evidence="2 3" key="1">
    <citation type="journal article" date="2018" name="Nat. Biotechnol.">
        <title>A standardized bacterial taxonomy based on genome phylogeny substantially revises the tree of life.</title>
        <authorList>
            <person name="Parks D.H."/>
            <person name="Chuvochina M."/>
            <person name="Waite D.W."/>
            <person name="Rinke C."/>
            <person name="Skarshewski A."/>
            <person name="Chaumeil P.A."/>
            <person name="Hugenholtz P."/>
        </authorList>
    </citation>
    <scope>NUCLEOTIDE SEQUENCE [LARGE SCALE GENOMIC DNA]</scope>
    <source>
        <strain evidence="2">UBA9669</strain>
    </source>
</reference>
<gene>
    <name evidence="2" type="ORF">DHW29_09460</name>
</gene>
<dbReference type="InterPro" id="IPR028973">
    <property type="entry name" value="PhnB-like"/>
</dbReference>
<evidence type="ECO:0000313" key="3">
    <source>
        <dbReference type="Proteomes" id="UP000263596"/>
    </source>
</evidence>
<dbReference type="Pfam" id="PF06983">
    <property type="entry name" value="3-dmu-9_3-mt"/>
    <property type="match status" value="2"/>
</dbReference>
<feature type="domain" description="PhnB-like" evidence="1">
    <location>
        <begin position="4"/>
        <end position="115"/>
    </location>
</feature>
<dbReference type="InterPro" id="IPR029068">
    <property type="entry name" value="Glyas_Bleomycin-R_OHBP_Dase"/>
</dbReference>
<dbReference type="Proteomes" id="UP000263596">
    <property type="component" value="Unassembled WGS sequence"/>
</dbReference>
<comment type="caution">
    <text evidence="2">The sequence shown here is derived from an EMBL/GenBank/DDBJ whole genome shotgun (WGS) entry which is preliminary data.</text>
</comment>
<accession>A0A3D2SN12</accession>
<protein>
    <submittedName>
        <fullName evidence="2">VOC family protein</fullName>
    </submittedName>
</protein>
<dbReference type="CDD" id="cd06588">
    <property type="entry name" value="PhnB_like"/>
    <property type="match status" value="2"/>
</dbReference>